<evidence type="ECO:0000256" key="7">
    <source>
        <dbReference type="SAM" id="MobiDB-lite"/>
    </source>
</evidence>
<dbReference type="PROSITE" id="PS00659">
    <property type="entry name" value="GLYCOSYL_HYDROL_F5"/>
    <property type="match status" value="1"/>
</dbReference>
<dbReference type="PANTHER" id="PTHR34142:SF5">
    <property type="entry name" value="CBM1 DOMAIN-CONTAINING PROTEIN"/>
    <property type="match status" value="1"/>
</dbReference>
<feature type="signal peptide" evidence="8">
    <location>
        <begin position="1"/>
        <end position="18"/>
    </location>
</feature>
<dbReference type="InterPro" id="IPR017853">
    <property type="entry name" value="GH"/>
</dbReference>
<feature type="region of interest" description="Disordered" evidence="7">
    <location>
        <begin position="369"/>
        <end position="462"/>
    </location>
</feature>
<organism evidence="10 11">
    <name type="scientific">Kwoniella heveanensis BCC8398</name>
    <dbReference type="NCBI Taxonomy" id="1296120"/>
    <lineage>
        <taxon>Eukaryota</taxon>
        <taxon>Fungi</taxon>
        <taxon>Dikarya</taxon>
        <taxon>Basidiomycota</taxon>
        <taxon>Agaricomycotina</taxon>
        <taxon>Tremellomycetes</taxon>
        <taxon>Tremellales</taxon>
        <taxon>Cryptococcaceae</taxon>
        <taxon>Kwoniella</taxon>
    </lineage>
</organism>
<dbReference type="EMBL" id="KV700124">
    <property type="protein sequence ID" value="OCF34565.1"/>
    <property type="molecule type" value="Genomic_DNA"/>
</dbReference>
<dbReference type="Pfam" id="PF00150">
    <property type="entry name" value="Cellulase"/>
    <property type="match status" value="1"/>
</dbReference>
<gene>
    <name evidence="10" type="ORF">I316_03606</name>
</gene>
<evidence type="ECO:0000256" key="4">
    <source>
        <dbReference type="ARBA" id="ARBA00022801"/>
    </source>
</evidence>
<evidence type="ECO:0000259" key="9">
    <source>
        <dbReference type="Pfam" id="PF00150"/>
    </source>
</evidence>
<dbReference type="EC" id="3.2.1.4" evidence="3"/>
<accession>A0A1B9GUL7</accession>
<sequence length="546" mass="56118">MLLNTLLPLLGLLSLSMAAPLVHPKRALPRLGGVNLAGCDFGMNTDGWSGTTYCPGTEQIAHFANKGANIFRLPVGWQYLVGSTTDSSSKALDATYFAKYDNLVQASLATGAYVMIDLHNYARWNGQIVGQGGPSDANLASLWSLVAKKYANQPKIIFGIMNEPHDVDVSVWATTVQASVNAIRAAGAITQSIALPGYEWTHPEAWSRGSNDPLLNVKDPVDASGSLLIIDAHKYYDSDGSGTNAECTTNGVQVFTEFRTWLQKVGRKAIISETGGGNTASCQTAVGEAIKYISSNTDVFIGFTIWSAGSFDSSYVLSITPNGDTDNQLFVKAVQPYLPGSSGSTPAPASSSKAVSTVVSSSSMSQAASSSATSAKASTTSSTGRSTSSPAGSSSAVRTSTTAKPSTTASSVTSTVRSSTTAKSTTFASTSAKPTTSTSAKTSSTTSAAAVPPATTSAVTGSGGLQTFKGALGGIAAPAVTASGNQYTTSGRTFNFLVDALNASCYAQMDKCQSAANSSGNKGDLTVNNCNGQVQECLKMASSTSA</sequence>
<dbReference type="InterPro" id="IPR001547">
    <property type="entry name" value="Glyco_hydro_5"/>
</dbReference>
<dbReference type="STRING" id="1296120.A0A1B9GUL7"/>
<proteinExistence type="inferred from homology"/>
<name>A0A1B9GUL7_9TREE</name>
<feature type="compositionally biased region" description="Low complexity" evidence="7">
    <location>
        <begin position="369"/>
        <end position="460"/>
    </location>
</feature>
<comment type="similarity">
    <text evidence="2 6">Belongs to the glycosyl hydrolase 5 (cellulase A) family.</text>
</comment>
<dbReference type="Gene3D" id="3.20.20.80">
    <property type="entry name" value="Glycosidases"/>
    <property type="match status" value="1"/>
</dbReference>
<evidence type="ECO:0000256" key="5">
    <source>
        <dbReference type="ARBA" id="ARBA00023295"/>
    </source>
</evidence>
<reference evidence="11" key="2">
    <citation type="submission" date="2013-12" db="EMBL/GenBank/DDBJ databases">
        <title>Evolution of pathogenesis and genome organization in the Tremellales.</title>
        <authorList>
            <person name="Cuomo C."/>
            <person name="Litvintseva A."/>
            <person name="Heitman J."/>
            <person name="Chen Y."/>
            <person name="Sun S."/>
            <person name="Springer D."/>
            <person name="Dromer F."/>
            <person name="Young S."/>
            <person name="Zeng Q."/>
            <person name="Chapman S."/>
            <person name="Gujja S."/>
            <person name="Saif S."/>
            <person name="Birren B."/>
        </authorList>
    </citation>
    <scope>NUCLEOTIDE SEQUENCE [LARGE SCALE GENOMIC DNA]</scope>
    <source>
        <strain evidence="11">BCC8398</strain>
    </source>
</reference>
<feature type="chain" id="PRO_5008627386" description="cellulase" evidence="8">
    <location>
        <begin position="19"/>
        <end position="546"/>
    </location>
</feature>
<reference evidence="10 11" key="1">
    <citation type="submission" date="2013-07" db="EMBL/GenBank/DDBJ databases">
        <title>The Genome Sequence of Cryptococcus heveanensis BCC8398.</title>
        <authorList>
            <consortium name="The Broad Institute Genome Sequencing Platform"/>
            <person name="Cuomo C."/>
            <person name="Litvintseva A."/>
            <person name="Chen Y."/>
            <person name="Heitman J."/>
            <person name="Sun S."/>
            <person name="Springer D."/>
            <person name="Dromer F."/>
            <person name="Young S.K."/>
            <person name="Zeng Q."/>
            <person name="Gargeya S."/>
            <person name="Fitzgerald M."/>
            <person name="Abouelleil A."/>
            <person name="Alvarado L."/>
            <person name="Berlin A.M."/>
            <person name="Chapman S.B."/>
            <person name="Dewar J."/>
            <person name="Goldberg J."/>
            <person name="Griggs A."/>
            <person name="Gujja S."/>
            <person name="Hansen M."/>
            <person name="Howarth C."/>
            <person name="Imamovic A."/>
            <person name="Larimer J."/>
            <person name="McCowan C."/>
            <person name="Murphy C."/>
            <person name="Pearson M."/>
            <person name="Priest M."/>
            <person name="Roberts A."/>
            <person name="Saif S."/>
            <person name="Shea T."/>
            <person name="Sykes S."/>
            <person name="Wortman J."/>
            <person name="Nusbaum C."/>
            <person name="Birren B."/>
        </authorList>
    </citation>
    <scope>NUCLEOTIDE SEQUENCE [LARGE SCALE GENOMIC DNA]</scope>
    <source>
        <strain evidence="10 11">BCC8398</strain>
    </source>
</reference>
<dbReference type="AlphaFoldDB" id="A0A1B9GUL7"/>
<keyword evidence="8" id="KW-0732">Signal</keyword>
<dbReference type="InterPro" id="IPR018087">
    <property type="entry name" value="Glyco_hydro_5_CS"/>
</dbReference>
<evidence type="ECO:0000256" key="2">
    <source>
        <dbReference type="ARBA" id="ARBA00005641"/>
    </source>
</evidence>
<dbReference type="Proteomes" id="UP000092666">
    <property type="component" value="Unassembled WGS sequence"/>
</dbReference>
<evidence type="ECO:0000256" key="6">
    <source>
        <dbReference type="RuleBase" id="RU361153"/>
    </source>
</evidence>
<keyword evidence="11" id="KW-1185">Reference proteome</keyword>
<dbReference type="SUPFAM" id="SSF51445">
    <property type="entry name" value="(Trans)glycosidases"/>
    <property type="match status" value="1"/>
</dbReference>
<dbReference type="GO" id="GO:0008810">
    <property type="term" value="F:cellulase activity"/>
    <property type="evidence" value="ECO:0007669"/>
    <property type="project" value="UniProtKB-EC"/>
</dbReference>
<dbReference type="GO" id="GO:0009251">
    <property type="term" value="P:glucan catabolic process"/>
    <property type="evidence" value="ECO:0007669"/>
    <property type="project" value="TreeGrafter"/>
</dbReference>
<evidence type="ECO:0000313" key="11">
    <source>
        <dbReference type="Proteomes" id="UP000092666"/>
    </source>
</evidence>
<dbReference type="PANTHER" id="PTHR34142">
    <property type="entry name" value="ENDO-BETA-1,4-GLUCANASE A"/>
    <property type="match status" value="1"/>
</dbReference>
<keyword evidence="5 6" id="KW-0326">Glycosidase</keyword>
<dbReference type="OrthoDB" id="5823761at2759"/>
<feature type="domain" description="Glycoside hydrolase family 5" evidence="9">
    <location>
        <begin position="39"/>
        <end position="308"/>
    </location>
</feature>
<keyword evidence="4 6" id="KW-0378">Hydrolase</keyword>
<protein>
    <recommendedName>
        <fullName evidence="3">cellulase</fullName>
        <ecNumber evidence="3">3.2.1.4</ecNumber>
    </recommendedName>
</protein>
<comment type="catalytic activity">
    <reaction evidence="1">
        <text>Endohydrolysis of (1-&gt;4)-beta-D-glucosidic linkages in cellulose, lichenin and cereal beta-D-glucans.</text>
        <dbReference type="EC" id="3.2.1.4"/>
    </reaction>
</comment>
<evidence type="ECO:0000256" key="1">
    <source>
        <dbReference type="ARBA" id="ARBA00000966"/>
    </source>
</evidence>
<evidence type="ECO:0000256" key="8">
    <source>
        <dbReference type="SAM" id="SignalP"/>
    </source>
</evidence>
<evidence type="ECO:0000313" key="10">
    <source>
        <dbReference type="EMBL" id="OCF34565.1"/>
    </source>
</evidence>
<evidence type="ECO:0000256" key="3">
    <source>
        <dbReference type="ARBA" id="ARBA00012601"/>
    </source>
</evidence>